<dbReference type="Pfam" id="PF13417">
    <property type="entry name" value="GST_N_3"/>
    <property type="match status" value="1"/>
</dbReference>
<comment type="caution">
    <text evidence="2">The sequence shown here is derived from an EMBL/GenBank/DDBJ whole genome shotgun (WGS) entry which is preliminary data.</text>
</comment>
<reference evidence="2 3" key="1">
    <citation type="submission" date="2018-06" db="EMBL/GenBank/DDBJ databases">
        <title>Three novel Pseudomonas species isolated from symptomatic oak.</title>
        <authorList>
            <person name="Bueno-Gonzalez V."/>
            <person name="Brady C."/>
        </authorList>
    </citation>
    <scope>NUCLEOTIDE SEQUENCE [LARGE SCALE GENOMIC DNA]</scope>
    <source>
        <strain evidence="2 3">P9A</strain>
    </source>
</reference>
<dbReference type="PROSITE" id="PS50404">
    <property type="entry name" value="GST_NTER"/>
    <property type="match status" value="1"/>
</dbReference>
<dbReference type="SUPFAM" id="SSF52833">
    <property type="entry name" value="Thioredoxin-like"/>
    <property type="match status" value="1"/>
</dbReference>
<dbReference type="InterPro" id="IPR036282">
    <property type="entry name" value="Glutathione-S-Trfase_C_sf"/>
</dbReference>
<dbReference type="OrthoDB" id="5791869at2"/>
<dbReference type="SUPFAM" id="SSF47616">
    <property type="entry name" value="GST C-terminal domain-like"/>
    <property type="match status" value="1"/>
</dbReference>
<dbReference type="Pfam" id="PF13410">
    <property type="entry name" value="GST_C_2"/>
    <property type="match status" value="1"/>
</dbReference>
<name>A0A4Q9QNR6_9GAMM</name>
<dbReference type="Gene3D" id="3.40.30.110">
    <property type="match status" value="1"/>
</dbReference>
<sequence length="311" mass="33683">MPELILHHYPTSPFAEKARLLLGFKDLAWRSVQIPPVMPKPDLTALTGGYRKTPVLQIGADIYCDTALIARRLEAHQAQPALLPDTQAFAIAAFAQWADSVVFQHAVSLVFQPESIAVRFAKAPPEFIQAFIADRAKLFTGGQASRLPAEQAKHQWPAFMARLQAQLDAGGGDFLFGEASLADIAMAHPLWFLRATPVTSPLVDGYPAVAAWLDRVLARGHGKPEPLSSEDAITVAREAAPAPLPEEAFSDPNGFVSGQAVAISAIDYGVDAVEGELLFAGVEELILRREDPRAGVVHVHFPRLGFRIEAC</sequence>
<accession>A0A4Q9QNR6</accession>
<proteinExistence type="predicted"/>
<dbReference type="RefSeq" id="WP_131179846.1">
    <property type="nucleotide sequence ID" value="NZ_QJUI01000007.1"/>
</dbReference>
<dbReference type="CDD" id="cd00570">
    <property type="entry name" value="GST_N_family"/>
    <property type="match status" value="1"/>
</dbReference>
<evidence type="ECO:0000313" key="2">
    <source>
        <dbReference type="EMBL" id="TBU80775.1"/>
    </source>
</evidence>
<dbReference type="CDD" id="cd00299">
    <property type="entry name" value="GST_C_family"/>
    <property type="match status" value="1"/>
</dbReference>
<dbReference type="Proteomes" id="UP000292302">
    <property type="component" value="Unassembled WGS sequence"/>
</dbReference>
<organism evidence="2 3">
    <name type="scientific">Phytopseudomonas daroniae</name>
    <dbReference type="NCBI Taxonomy" id="2487519"/>
    <lineage>
        <taxon>Bacteria</taxon>
        <taxon>Pseudomonadati</taxon>
        <taxon>Pseudomonadota</taxon>
        <taxon>Gammaproteobacteria</taxon>
        <taxon>Pseudomonadales</taxon>
        <taxon>Pseudomonadaceae</taxon>
        <taxon>Phytopseudomonas</taxon>
    </lineage>
</organism>
<dbReference type="AlphaFoldDB" id="A0A4Q9QNR6"/>
<dbReference type="Gene3D" id="1.20.1050.10">
    <property type="match status" value="1"/>
</dbReference>
<dbReference type="Gene3D" id="3.40.30.10">
    <property type="entry name" value="Glutaredoxin"/>
    <property type="match status" value="1"/>
</dbReference>
<dbReference type="EMBL" id="QJUI01000007">
    <property type="protein sequence ID" value="TBU80775.1"/>
    <property type="molecule type" value="Genomic_DNA"/>
</dbReference>
<keyword evidence="3" id="KW-1185">Reference proteome</keyword>
<evidence type="ECO:0000259" key="1">
    <source>
        <dbReference type="PROSITE" id="PS50404"/>
    </source>
</evidence>
<feature type="domain" description="GST N-terminal" evidence="1">
    <location>
        <begin position="2"/>
        <end position="81"/>
    </location>
</feature>
<gene>
    <name evidence="2" type="ORF">DNK06_09795</name>
</gene>
<dbReference type="InterPro" id="IPR036249">
    <property type="entry name" value="Thioredoxin-like_sf"/>
</dbReference>
<dbReference type="InterPro" id="IPR004045">
    <property type="entry name" value="Glutathione_S-Trfase_N"/>
</dbReference>
<evidence type="ECO:0000313" key="3">
    <source>
        <dbReference type="Proteomes" id="UP000292302"/>
    </source>
</evidence>
<dbReference type="GO" id="GO:0016740">
    <property type="term" value="F:transferase activity"/>
    <property type="evidence" value="ECO:0007669"/>
    <property type="project" value="UniProtKB-KW"/>
</dbReference>
<keyword evidence="2" id="KW-0808">Transferase</keyword>
<protein>
    <submittedName>
        <fullName evidence="2">Glutathione S-transferase</fullName>
    </submittedName>
</protein>